<dbReference type="InterPro" id="IPR006480">
    <property type="entry name" value="Phage_holin_4_1"/>
</dbReference>
<protein>
    <submittedName>
        <fullName evidence="7">Holin</fullName>
    </submittedName>
</protein>
<evidence type="ECO:0000313" key="8">
    <source>
        <dbReference type="Proteomes" id="UP000214688"/>
    </source>
</evidence>
<dbReference type="GO" id="GO:0016020">
    <property type="term" value="C:membrane"/>
    <property type="evidence" value="ECO:0007669"/>
    <property type="project" value="UniProtKB-SubCell"/>
</dbReference>
<evidence type="ECO:0000256" key="4">
    <source>
        <dbReference type="ARBA" id="ARBA00023136"/>
    </source>
</evidence>
<evidence type="ECO:0000256" key="1">
    <source>
        <dbReference type="ARBA" id="ARBA00004141"/>
    </source>
</evidence>
<sequence length="131" mass="13814">METAVKAIIATGGSLAGYLWGGWSYLLSILVVFAVIDFATGWVAAGMEGKLKSKISYVGAAKKALIFAIIAMCHMVDTALGNGHLVRDAAIFFYLANEALSIIENAGRIGLPLPTMLKNAVEVLREKGGAK</sequence>
<proteinExistence type="inferred from homology"/>
<keyword evidence="2 6" id="KW-0812">Transmembrane</keyword>
<evidence type="ECO:0000256" key="5">
    <source>
        <dbReference type="ARBA" id="ARBA00023600"/>
    </source>
</evidence>
<dbReference type="KEGG" id="tab:CIG75_18895"/>
<dbReference type="EMBL" id="CP022657">
    <property type="protein sequence ID" value="ASS76803.1"/>
    <property type="molecule type" value="Genomic_DNA"/>
</dbReference>
<accession>A0A223D5R1</accession>
<keyword evidence="4 6" id="KW-0472">Membrane</keyword>
<evidence type="ECO:0000256" key="2">
    <source>
        <dbReference type="ARBA" id="ARBA00022692"/>
    </source>
</evidence>
<dbReference type="Proteomes" id="UP000214688">
    <property type="component" value="Chromosome"/>
</dbReference>
<dbReference type="Pfam" id="PF05105">
    <property type="entry name" value="Phage_holin_4_1"/>
    <property type="match status" value="1"/>
</dbReference>
<evidence type="ECO:0000256" key="6">
    <source>
        <dbReference type="SAM" id="Phobius"/>
    </source>
</evidence>
<dbReference type="NCBIfam" id="TIGR01593">
    <property type="entry name" value="holin_tox_secr"/>
    <property type="match status" value="1"/>
</dbReference>
<gene>
    <name evidence="7" type="ORF">CIG75_18895</name>
</gene>
<reference evidence="7 8" key="1">
    <citation type="journal article" date="2015" name="Int. J. Syst. Evol. Microbiol.">
        <title>Tumebacillus algifaecis sp. nov., isolated from decomposing algal scum.</title>
        <authorList>
            <person name="Wu Y.F."/>
            <person name="Zhang B."/>
            <person name="Xing P."/>
            <person name="Wu Q.L."/>
            <person name="Liu S.J."/>
        </authorList>
    </citation>
    <scope>NUCLEOTIDE SEQUENCE [LARGE SCALE GENOMIC DNA]</scope>
    <source>
        <strain evidence="7 8">THMBR28</strain>
    </source>
</reference>
<comment type="similarity">
    <text evidence="5">Belongs to the bacteriophage holin family. Cp-1 holin subfamily.</text>
</comment>
<keyword evidence="8" id="KW-1185">Reference proteome</keyword>
<comment type="subcellular location">
    <subcellularLocation>
        <location evidence="1">Membrane</location>
        <topology evidence="1">Multi-pass membrane protein</topology>
    </subcellularLocation>
</comment>
<dbReference type="AlphaFoldDB" id="A0A223D5R1"/>
<feature type="transmembrane region" description="Helical" evidence="6">
    <location>
        <begin position="23"/>
        <end position="45"/>
    </location>
</feature>
<keyword evidence="3 6" id="KW-1133">Transmembrane helix</keyword>
<name>A0A223D5R1_9BACL</name>
<organism evidence="7 8">
    <name type="scientific">Tumebacillus algifaecis</name>
    <dbReference type="NCBI Taxonomy" id="1214604"/>
    <lineage>
        <taxon>Bacteria</taxon>
        <taxon>Bacillati</taxon>
        <taxon>Bacillota</taxon>
        <taxon>Bacilli</taxon>
        <taxon>Bacillales</taxon>
        <taxon>Alicyclobacillaceae</taxon>
        <taxon>Tumebacillus</taxon>
    </lineage>
</organism>
<evidence type="ECO:0000256" key="3">
    <source>
        <dbReference type="ARBA" id="ARBA00022989"/>
    </source>
</evidence>
<evidence type="ECO:0000313" key="7">
    <source>
        <dbReference type="EMBL" id="ASS76803.1"/>
    </source>
</evidence>
<dbReference type="OrthoDB" id="88184at2"/>